<evidence type="ECO:0000313" key="2">
    <source>
        <dbReference type="EMBL" id="OXU17276.1"/>
    </source>
</evidence>
<accession>A0A232EG01</accession>
<dbReference type="Proteomes" id="UP000215335">
    <property type="component" value="Unassembled WGS sequence"/>
</dbReference>
<reference evidence="2 3" key="1">
    <citation type="journal article" date="2017" name="Curr. Biol.">
        <title>The Evolution of Venom by Co-option of Single-Copy Genes.</title>
        <authorList>
            <person name="Martinson E.O."/>
            <person name="Mrinalini"/>
            <person name="Kelkar Y.D."/>
            <person name="Chang C.H."/>
            <person name="Werren J.H."/>
        </authorList>
    </citation>
    <scope>NUCLEOTIDE SEQUENCE [LARGE SCALE GENOMIC DNA]</scope>
    <source>
        <strain evidence="2 3">Alberta</strain>
        <tissue evidence="2">Whole body</tissue>
    </source>
</reference>
<protein>
    <submittedName>
        <fullName evidence="2">Uncharacterized protein</fullName>
    </submittedName>
</protein>
<feature type="region of interest" description="Disordered" evidence="1">
    <location>
        <begin position="103"/>
        <end position="126"/>
    </location>
</feature>
<organism evidence="2 3">
    <name type="scientific">Trichomalopsis sarcophagae</name>
    <dbReference type="NCBI Taxonomy" id="543379"/>
    <lineage>
        <taxon>Eukaryota</taxon>
        <taxon>Metazoa</taxon>
        <taxon>Ecdysozoa</taxon>
        <taxon>Arthropoda</taxon>
        <taxon>Hexapoda</taxon>
        <taxon>Insecta</taxon>
        <taxon>Pterygota</taxon>
        <taxon>Neoptera</taxon>
        <taxon>Endopterygota</taxon>
        <taxon>Hymenoptera</taxon>
        <taxon>Apocrita</taxon>
        <taxon>Proctotrupomorpha</taxon>
        <taxon>Chalcidoidea</taxon>
        <taxon>Pteromalidae</taxon>
        <taxon>Pteromalinae</taxon>
        <taxon>Trichomalopsis</taxon>
    </lineage>
</organism>
<feature type="compositionally biased region" description="Polar residues" evidence="1">
    <location>
        <begin position="73"/>
        <end position="90"/>
    </location>
</feature>
<sequence length="240" mass="27617">MTDLEDETMIERNCCLYYIIQVLISNPNSTPRLRDERILKKLADFFGEDSEVGDPYLPFYAPTLRKYKKRKQLQGTTDGQRGTSTNQALTSEIRHKVRLTSLFEPGSSDRPAPTIHDEKRDHHPHWPAAPEVHENENRIFPAQPPTQFQKDISKQVRAPKKAPFIVPKQPVTNSQLAKEILQMYGSGRSSEKHRLAGKRTRLITEWSFLKTLREKCSWGENRSLRGICSYRVGDSKNVVS</sequence>
<comment type="caution">
    <text evidence="2">The sequence shown here is derived from an EMBL/GenBank/DDBJ whole genome shotgun (WGS) entry which is preliminary data.</text>
</comment>
<evidence type="ECO:0000256" key="1">
    <source>
        <dbReference type="SAM" id="MobiDB-lite"/>
    </source>
</evidence>
<name>A0A232EG01_9HYME</name>
<keyword evidence="3" id="KW-1185">Reference proteome</keyword>
<dbReference type="AlphaFoldDB" id="A0A232EG01"/>
<evidence type="ECO:0000313" key="3">
    <source>
        <dbReference type="Proteomes" id="UP000215335"/>
    </source>
</evidence>
<proteinExistence type="predicted"/>
<feature type="region of interest" description="Disordered" evidence="1">
    <location>
        <begin position="71"/>
        <end position="91"/>
    </location>
</feature>
<gene>
    <name evidence="2" type="ORF">TSAR_013402</name>
</gene>
<dbReference type="EMBL" id="NNAY01004894">
    <property type="protein sequence ID" value="OXU17276.1"/>
    <property type="molecule type" value="Genomic_DNA"/>
</dbReference>